<sequence length="351" mass="38062">MPTFSQVQSSNASYSPTYVPVAIFAGGTSGIGQAMAEAFARCTQGKAHIILIGRNSDAAARVIAGFPKPPVTEVGWRHEFVACDATNMSEIRAICATLRGQLTRLNFLVVSAGFNSMAVSKTTSEGLDYHLALRYYSRYVYFKELLPLLKNARQQGQHAHAMTMLGAGLGAPISTDDIGLDRARSQTINALRGVMLSFAALKGMAYSPGYNDAMVAYFASQNPGIAFTHIHPGFVKTSGMHTDTGWLLAPISWLYELVMVFIAVQPETCAEYMLYALLDAERGMFLRSPTANIFSTHAFDTPVKLDISSPTAHQTGVLNGVRLKGYSGSDITVRKVMEYTEEVTCAKSIGR</sequence>
<proteinExistence type="predicted"/>
<dbReference type="InterPro" id="IPR002347">
    <property type="entry name" value="SDR_fam"/>
</dbReference>
<protein>
    <recommendedName>
        <fullName evidence="4">NAD(P)-binding protein</fullName>
    </recommendedName>
</protein>
<evidence type="ECO:0000313" key="2">
    <source>
        <dbReference type="EMBL" id="KAJ7750827.1"/>
    </source>
</evidence>
<evidence type="ECO:0008006" key="4">
    <source>
        <dbReference type="Google" id="ProtNLM"/>
    </source>
</evidence>
<reference evidence="2" key="1">
    <citation type="submission" date="2023-03" db="EMBL/GenBank/DDBJ databases">
        <title>Massive genome expansion in bonnet fungi (Mycena s.s.) driven by repeated elements and novel gene families across ecological guilds.</title>
        <authorList>
            <consortium name="Lawrence Berkeley National Laboratory"/>
            <person name="Harder C.B."/>
            <person name="Miyauchi S."/>
            <person name="Viragh M."/>
            <person name="Kuo A."/>
            <person name="Thoen E."/>
            <person name="Andreopoulos B."/>
            <person name="Lu D."/>
            <person name="Skrede I."/>
            <person name="Drula E."/>
            <person name="Henrissat B."/>
            <person name="Morin E."/>
            <person name="Kohler A."/>
            <person name="Barry K."/>
            <person name="LaButti K."/>
            <person name="Morin E."/>
            <person name="Salamov A."/>
            <person name="Lipzen A."/>
            <person name="Mereny Z."/>
            <person name="Hegedus B."/>
            <person name="Baldrian P."/>
            <person name="Stursova M."/>
            <person name="Weitz H."/>
            <person name="Taylor A."/>
            <person name="Grigoriev I.V."/>
            <person name="Nagy L.G."/>
            <person name="Martin F."/>
            <person name="Kauserud H."/>
        </authorList>
    </citation>
    <scope>NUCLEOTIDE SEQUENCE</scope>
    <source>
        <strain evidence="2">CBHHK182m</strain>
    </source>
</reference>
<gene>
    <name evidence="2" type="ORF">B0H16DRAFT_1373948</name>
</gene>
<name>A0AAD7IUK0_9AGAR</name>
<dbReference type="InterPro" id="IPR036291">
    <property type="entry name" value="NAD(P)-bd_dom_sf"/>
</dbReference>
<dbReference type="AlphaFoldDB" id="A0AAD7IUK0"/>
<dbReference type="Pfam" id="PF00106">
    <property type="entry name" value="adh_short"/>
    <property type="match status" value="1"/>
</dbReference>
<dbReference type="GO" id="GO:0016491">
    <property type="term" value="F:oxidoreductase activity"/>
    <property type="evidence" value="ECO:0007669"/>
    <property type="project" value="UniProtKB-KW"/>
</dbReference>
<accession>A0AAD7IUK0</accession>
<dbReference type="Gene3D" id="3.40.50.720">
    <property type="entry name" value="NAD(P)-binding Rossmann-like Domain"/>
    <property type="match status" value="1"/>
</dbReference>
<dbReference type="Proteomes" id="UP001215598">
    <property type="component" value="Unassembled WGS sequence"/>
</dbReference>
<dbReference type="PRINTS" id="PR00081">
    <property type="entry name" value="GDHRDH"/>
</dbReference>
<comment type="caution">
    <text evidence="2">The sequence shown here is derived from an EMBL/GenBank/DDBJ whole genome shotgun (WGS) entry which is preliminary data.</text>
</comment>
<evidence type="ECO:0000313" key="3">
    <source>
        <dbReference type="Proteomes" id="UP001215598"/>
    </source>
</evidence>
<dbReference type="PANTHER" id="PTHR47534:SF3">
    <property type="entry name" value="ALCOHOL DEHYDROGENASE-LIKE C-TERMINAL DOMAIN-CONTAINING PROTEIN"/>
    <property type="match status" value="1"/>
</dbReference>
<dbReference type="InterPro" id="IPR052228">
    <property type="entry name" value="Sec_Metab_Biosynth_Oxidored"/>
</dbReference>
<keyword evidence="3" id="KW-1185">Reference proteome</keyword>
<evidence type="ECO:0000256" key="1">
    <source>
        <dbReference type="ARBA" id="ARBA00023002"/>
    </source>
</evidence>
<dbReference type="EMBL" id="JARKIB010000064">
    <property type="protein sequence ID" value="KAJ7750827.1"/>
    <property type="molecule type" value="Genomic_DNA"/>
</dbReference>
<dbReference type="SUPFAM" id="SSF51735">
    <property type="entry name" value="NAD(P)-binding Rossmann-fold domains"/>
    <property type="match status" value="1"/>
</dbReference>
<keyword evidence="1" id="KW-0560">Oxidoreductase</keyword>
<organism evidence="2 3">
    <name type="scientific">Mycena metata</name>
    <dbReference type="NCBI Taxonomy" id="1033252"/>
    <lineage>
        <taxon>Eukaryota</taxon>
        <taxon>Fungi</taxon>
        <taxon>Dikarya</taxon>
        <taxon>Basidiomycota</taxon>
        <taxon>Agaricomycotina</taxon>
        <taxon>Agaricomycetes</taxon>
        <taxon>Agaricomycetidae</taxon>
        <taxon>Agaricales</taxon>
        <taxon>Marasmiineae</taxon>
        <taxon>Mycenaceae</taxon>
        <taxon>Mycena</taxon>
    </lineage>
</organism>
<dbReference type="PANTHER" id="PTHR47534">
    <property type="entry name" value="YALI0E05731P"/>
    <property type="match status" value="1"/>
</dbReference>